<keyword evidence="4" id="KW-1185">Reference proteome</keyword>
<proteinExistence type="predicted"/>
<feature type="domain" description="Pyrrolo-quinoline quinone repeat" evidence="2">
    <location>
        <begin position="563"/>
        <end position="713"/>
    </location>
</feature>
<dbReference type="InterPro" id="IPR018391">
    <property type="entry name" value="PQQ_b-propeller_rpt"/>
</dbReference>
<reference evidence="3 4" key="1">
    <citation type="submission" date="2019-02" db="EMBL/GenBank/DDBJ databases">
        <title>Deep-cultivation of Planctomycetes and their phenomic and genomic characterization uncovers novel biology.</title>
        <authorList>
            <person name="Wiegand S."/>
            <person name="Jogler M."/>
            <person name="Boedeker C."/>
            <person name="Pinto D."/>
            <person name="Vollmers J."/>
            <person name="Rivas-Marin E."/>
            <person name="Kohn T."/>
            <person name="Peeters S.H."/>
            <person name="Heuer A."/>
            <person name="Rast P."/>
            <person name="Oberbeckmann S."/>
            <person name="Bunk B."/>
            <person name="Jeske O."/>
            <person name="Meyerdierks A."/>
            <person name="Storesund J.E."/>
            <person name="Kallscheuer N."/>
            <person name="Luecker S."/>
            <person name="Lage O.M."/>
            <person name="Pohl T."/>
            <person name="Merkel B.J."/>
            <person name="Hornburger P."/>
            <person name="Mueller R.-W."/>
            <person name="Bruemmer F."/>
            <person name="Labrenz M."/>
            <person name="Spormann A.M."/>
            <person name="Op den Camp H."/>
            <person name="Overmann J."/>
            <person name="Amann R."/>
            <person name="Jetten M.S.M."/>
            <person name="Mascher T."/>
            <person name="Medema M.H."/>
            <person name="Devos D.P."/>
            <person name="Kaster A.-K."/>
            <person name="Ovreas L."/>
            <person name="Rohde M."/>
            <person name="Galperin M.Y."/>
            <person name="Jogler C."/>
        </authorList>
    </citation>
    <scope>NUCLEOTIDE SEQUENCE [LARGE SCALE GENOMIC DNA]</scope>
    <source>
        <strain evidence="3 4">Pan189</strain>
    </source>
</reference>
<dbReference type="PANTHER" id="PTHR34512:SF30">
    <property type="entry name" value="OUTER MEMBRANE PROTEIN ASSEMBLY FACTOR BAMB"/>
    <property type="match status" value="1"/>
</dbReference>
<dbReference type="PANTHER" id="PTHR34512">
    <property type="entry name" value="CELL SURFACE PROTEIN"/>
    <property type="match status" value="1"/>
</dbReference>
<dbReference type="RefSeq" id="WP_145364138.1">
    <property type="nucleotide sequence ID" value="NZ_CP036268.1"/>
</dbReference>
<dbReference type="Pfam" id="PF13360">
    <property type="entry name" value="PQQ_2"/>
    <property type="match status" value="2"/>
</dbReference>
<feature type="region of interest" description="Disordered" evidence="1">
    <location>
        <begin position="49"/>
        <end position="73"/>
    </location>
</feature>
<protein>
    <submittedName>
        <fullName evidence="3">Outer membrane biogenesis protein BamB</fullName>
    </submittedName>
</protein>
<dbReference type="KEGG" id="svp:Pan189_24720"/>
<name>A0A517R2H1_9PLAN</name>
<dbReference type="EMBL" id="CP036268">
    <property type="protein sequence ID" value="QDT38086.1"/>
    <property type="molecule type" value="Genomic_DNA"/>
</dbReference>
<organism evidence="3 4">
    <name type="scientific">Stratiformator vulcanicus</name>
    <dbReference type="NCBI Taxonomy" id="2527980"/>
    <lineage>
        <taxon>Bacteria</taxon>
        <taxon>Pseudomonadati</taxon>
        <taxon>Planctomycetota</taxon>
        <taxon>Planctomycetia</taxon>
        <taxon>Planctomycetales</taxon>
        <taxon>Planctomycetaceae</taxon>
        <taxon>Stratiformator</taxon>
    </lineage>
</organism>
<dbReference type="InterPro" id="IPR002372">
    <property type="entry name" value="PQQ_rpt_dom"/>
</dbReference>
<dbReference type="Gene3D" id="2.130.10.10">
    <property type="entry name" value="YVTN repeat-like/Quinoprotein amine dehydrogenase"/>
    <property type="match status" value="2"/>
</dbReference>
<evidence type="ECO:0000313" key="4">
    <source>
        <dbReference type="Proteomes" id="UP000317318"/>
    </source>
</evidence>
<dbReference type="Proteomes" id="UP000317318">
    <property type="component" value="Chromosome"/>
</dbReference>
<evidence type="ECO:0000259" key="2">
    <source>
        <dbReference type="Pfam" id="PF13360"/>
    </source>
</evidence>
<feature type="domain" description="Pyrrolo-quinoline quinone repeat" evidence="2">
    <location>
        <begin position="1354"/>
        <end position="1487"/>
    </location>
</feature>
<accession>A0A517R2H1</accession>
<dbReference type="SUPFAM" id="SSF50998">
    <property type="entry name" value="Quinoprotein alcohol dehydrogenase-like"/>
    <property type="match status" value="2"/>
</dbReference>
<evidence type="ECO:0000256" key="1">
    <source>
        <dbReference type="SAM" id="MobiDB-lite"/>
    </source>
</evidence>
<evidence type="ECO:0000313" key="3">
    <source>
        <dbReference type="EMBL" id="QDT38086.1"/>
    </source>
</evidence>
<dbReference type="InterPro" id="IPR015943">
    <property type="entry name" value="WD40/YVTN_repeat-like_dom_sf"/>
</dbReference>
<gene>
    <name evidence="3" type="ORF">Pan189_24720</name>
</gene>
<sequence length="1525" mass="166504">MQKIAVFGDGSMPHPIDGRTTFGTAPLRVTLAVLAGVFLLASEAICQLGADPPPQQEPEPASNSNGDRSPFFDTLPTRPVDSMLVFERQDVLAISEARIALQQDNDVNAVRVLQNLLSRPVDSFVDRRPDKTIVGASRQAEAMVLQLVRSKPGVYELFAEPEAKSILATDDDASMVRRWRQVAAEYFLTAAGFEVVDHLASRAFDRGEFDLAARLWLRLVNEAAHRNRCTSTTYLKFSLAMERCGRGGEISEFEVGPPQNFGNLTGPVAAPNSEFNHPIAARGRMLATHPRERNDDEWLQSSVQIDRCRRRQCSIPWLDPRLTIHASDVTRGSYGRGGSRSNSGETPATCNLVIVGDTICWTSRSGLTVGISAQTGAQVWRHERAACLSAKGSDQFTSAFECIASDGRRLFLFDSADESGSKSLVVASASDHAVEATPPRKASLPNCLVAVDLQSASDSEIASEAWSLDLKAVAVSAATAPRDAANLNGYFSSPPVVSDGQLFVLAEVAGEQNLVVVSAASGEILCVQPLGYSDGPHWNERGAGWCGNSLSVTAGIVICGVGKERVVAVDAITGHLLWGRSLDDQADGDGFGHSSRRRSASETPVVNMTVADGRVITVSPSTREIVCLEATSGREHWRVPAEDIERFLCISDGVLLVAGARRCRGMLLADGSTLWERRLGRASGRGMLCEDGFIMPAVRGGIVVIDVSTGRTREVAIETPGLLFGAEVVSRGAPITLGNFAYGADRIVSATAGRLDVFEPAGVMFSNLASNDPQAASNEQRLKLAAIALSLDRFDLAEEALSVSDKTEQAFSDPSLRHLRREVGLRRLRTSPRDLSRQVELLLAQSSGRAERLEISMAATNAAISGGDLSLAIESLEDLIRVERSDSLRLDPNDRDIRRSHLATAIYFGERIRTVFGQDGESAIERLCATLCDQAVVPKTALRFSTHFDPDGLVTGNTVLAELRNAFTRHDLAECDRLLAQMATTKEFSNHFREFSVRLAAARSECRHSARLLSQVDPIIEEEPRQYEPVSAVRFASATVSAERPLTKRPLTARVPTNRGSVVDRLAHADRTALRQALAERKFFAGVTTVEIEPLLWDESRGLISNVFSTQRRRLSTRPGDRYQILDIGEAHAPELAVIDLMDGATRCRIRTNSNFRTALRFRPTSGVGVLPVATAGRIMGVSLAGLPQDRPLWSVEVGDRITEQPHLGAFGPDFCIYQTRCELGVLDPTDGSTRWVRSGGECDSGLLTDQYAGLAADSHTVTTFGSDRRQYTVYATATGDEIDHGVLPIDLSRQRRPIGRKLFYVAKNPDGLRARLWDPKFGCNDIDEPIDARETLLMASSSNADTLLLLTEDGRLRSFDTATGTPRWQSRIAVEEAEQASSLRMFRQGTNLYVNIQSPQRGDGPYDHYYVNDSFLPVSHVQGLLIAFEAESGRELWRRRLPQTSFVSVPDLDLPVLIAVSRLRNRSRRSSVVLGVEVIDAADGEVLAESSNIISDRLVMFRPDAENRSLDLLGLRSGVRLRFK</sequence>
<dbReference type="OrthoDB" id="242013at2"/>
<dbReference type="SMART" id="SM00564">
    <property type="entry name" value="PQQ"/>
    <property type="match status" value="5"/>
</dbReference>
<dbReference type="InterPro" id="IPR011047">
    <property type="entry name" value="Quinoprotein_ADH-like_sf"/>
</dbReference>